<reference evidence="4 5" key="1">
    <citation type="journal article" date="2015" name="Genome Announc.">
        <title>Complete Genome Sequence of Spiroplasma litorale TN-1T (DSM 21781), a Bacterium Isolated from a Green-Eyed Horsefly (Tabanus nigrovittatus).</title>
        <authorList>
            <person name="Lo W.S."/>
            <person name="Lai Y.C."/>
            <person name="Lien Y.W."/>
            <person name="Wang T.H."/>
            <person name="Kuo C.H."/>
        </authorList>
    </citation>
    <scope>NUCLEOTIDE SEQUENCE [LARGE SCALE GENOMIC DNA]</scope>
    <source>
        <strain evidence="4 5">TN-1</strain>
    </source>
</reference>
<sequence>MSLENKLYSIEDIKFDIKNFIDLGKTIKEKFATYNKHMEFCPFDTQFLIMQLLKYEARNSNMIEGIYVNDIDILSNDISGSKKITNYLSSLKLAIEDYNKEQIIKNDTLKKIHKKLYDNMISADAINATPGQWRVKNAKIAKHTPPNPVYIESYINEFINWVNNKDFLSDYPLELRCPIKVAIAHAYFEKIHPFSDGNGRVGRILINLIINTFKITKETNFFISKSILENQFEYYVQLEKLDNNTDWNNWIKFFLNLVIEQLDTNISLIKNSLNLLIEIKNDLLKEEDSFNRILKNNILKYISRYPIFTYEKLEKYILQTQENIDKDNLKNIFNDLVNKYEIKKIKGTSFMEFTKVLKIIV</sequence>
<proteinExistence type="predicted"/>
<feature type="domain" description="Fido" evidence="3">
    <location>
        <begin position="104"/>
        <end position="256"/>
    </location>
</feature>
<accession>A0A0K1W2H4</accession>
<dbReference type="Proteomes" id="UP000067476">
    <property type="component" value="Chromosome"/>
</dbReference>
<evidence type="ECO:0000313" key="4">
    <source>
        <dbReference type="EMBL" id="AKX34534.1"/>
    </source>
</evidence>
<dbReference type="Pfam" id="PF02661">
    <property type="entry name" value="Fic"/>
    <property type="match status" value="1"/>
</dbReference>
<dbReference type="RefSeq" id="WP_075058622.1">
    <property type="nucleotide sequence ID" value="NZ_CP012357.1"/>
</dbReference>
<dbReference type="GO" id="GO:0005524">
    <property type="term" value="F:ATP binding"/>
    <property type="evidence" value="ECO:0007669"/>
    <property type="project" value="UniProtKB-KW"/>
</dbReference>
<dbReference type="STRING" id="216942.SLITO_v1c09230"/>
<feature type="binding site" evidence="2">
    <location>
        <begin position="234"/>
        <end position="235"/>
    </location>
    <ligand>
        <name>ATP</name>
        <dbReference type="ChEBI" id="CHEBI:30616"/>
    </ligand>
</feature>
<evidence type="ECO:0000313" key="5">
    <source>
        <dbReference type="Proteomes" id="UP000067476"/>
    </source>
</evidence>
<dbReference type="InterPro" id="IPR036597">
    <property type="entry name" value="Fido-like_dom_sf"/>
</dbReference>
<dbReference type="PANTHER" id="PTHR13504:SF38">
    <property type="entry name" value="FIDO DOMAIN-CONTAINING PROTEIN"/>
    <property type="match status" value="1"/>
</dbReference>
<dbReference type="AlphaFoldDB" id="A0A0K1W2H4"/>
<dbReference type="PATRIC" id="fig|216942.3.peg.939"/>
<dbReference type="PANTHER" id="PTHR13504">
    <property type="entry name" value="FIDO DOMAIN-CONTAINING PROTEIN DDB_G0283145"/>
    <property type="match status" value="1"/>
</dbReference>
<organism evidence="4 5">
    <name type="scientific">Spiroplasma litorale</name>
    <dbReference type="NCBI Taxonomy" id="216942"/>
    <lineage>
        <taxon>Bacteria</taxon>
        <taxon>Bacillati</taxon>
        <taxon>Mycoplasmatota</taxon>
        <taxon>Mollicutes</taxon>
        <taxon>Entomoplasmatales</taxon>
        <taxon>Spiroplasmataceae</taxon>
        <taxon>Spiroplasma</taxon>
    </lineage>
</organism>
<dbReference type="SUPFAM" id="SSF140931">
    <property type="entry name" value="Fic-like"/>
    <property type="match status" value="1"/>
</dbReference>
<dbReference type="InterPro" id="IPR040198">
    <property type="entry name" value="Fido_containing"/>
</dbReference>
<keyword evidence="2" id="KW-0547">Nucleotide-binding</keyword>
<dbReference type="KEGG" id="sll:SLITO_v1c09230"/>
<evidence type="ECO:0000256" key="1">
    <source>
        <dbReference type="PIRSR" id="PIRSR640198-1"/>
    </source>
</evidence>
<dbReference type="InterPro" id="IPR003812">
    <property type="entry name" value="Fido"/>
</dbReference>
<feature type="binding site" evidence="2">
    <location>
        <begin position="196"/>
        <end position="203"/>
    </location>
    <ligand>
        <name>ATP</name>
        <dbReference type="ChEBI" id="CHEBI:30616"/>
    </ligand>
</feature>
<dbReference type="OrthoDB" id="9813719at2"/>
<dbReference type="Gene3D" id="1.10.3290.10">
    <property type="entry name" value="Fido-like domain"/>
    <property type="match status" value="1"/>
</dbReference>
<dbReference type="PROSITE" id="PS51459">
    <property type="entry name" value="FIDO"/>
    <property type="match status" value="1"/>
</dbReference>
<protein>
    <submittedName>
        <fullName evidence="4">Fic family protein</fullName>
    </submittedName>
</protein>
<feature type="active site" evidence="1">
    <location>
        <position position="192"/>
    </location>
</feature>
<keyword evidence="5" id="KW-1185">Reference proteome</keyword>
<gene>
    <name evidence="4" type="ORF">SLITO_v1c09230</name>
</gene>
<name>A0A0K1W2H4_9MOLU</name>
<evidence type="ECO:0000259" key="3">
    <source>
        <dbReference type="PROSITE" id="PS51459"/>
    </source>
</evidence>
<evidence type="ECO:0000256" key="2">
    <source>
        <dbReference type="PIRSR" id="PIRSR640198-2"/>
    </source>
</evidence>
<dbReference type="EMBL" id="CP012357">
    <property type="protein sequence ID" value="AKX34534.1"/>
    <property type="molecule type" value="Genomic_DNA"/>
</dbReference>
<feature type="binding site" evidence="2">
    <location>
        <position position="243"/>
    </location>
    <ligand>
        <name>ATP</name>
        <dbReference type="ChEBI" id="CHEBI:30616"/>
    </ligand>
</feature>
<keyword evidence="2" id="KW-0067">ATP-binding</keyword>